<keyword evidence="3" id="KW-1185">Reference proteome</keyword>
<dbReference type="PANTHER" id="PTHR18444">
    <property type="entry name" value="UPF0538 FAMILY MEMBER"/>
    <property type="match status" value="1"/>
</dbReference>
<comment type="caution">
    <text evidence="2">The sequence shown here is derived from an EMBL/GenBank/DDBJ whole genome shotgun (WGS) entry which is preliminary data.</text>
</comment>
<dbReference type="Proteomes" id="UP001286313">
    <property type="component" value="Unassembled WGS sequence"/>
</dbReference>
<proteinExistence type="inferred from homology"/>
<organism evidence="2 3">
    <name type="scientific">Petrolisthes cinctipes</name>
    <name type="common">Flat porcelain crab</name>
    <dbReference type="NCBI Taxonomy" id="88211"/>
    <lineage>
        <taxon>Eukaryota</taxon>
        <taxon>Metazoa</taxon>
        <taxon>Ecdysozoa</taxon>
        <taxon>Arthropoda</taxon>
        <taxon>Crustacea</taxon>
        <taxon>Multicrustacea</taxon>
        <taxon>Malacostraca</taxon>
        <taxon>Eumalacostraca</taxon>
        <taxon>Eucarida</taxon>
        <taxon>Decapoda</taxon>
        <taxon>Pleocyemata</taxon>
        <taxon>Anomura</taxon>
        <taxon>Galatheoidea</taxon>
        <taxon>Porcellanidae</taxon>
        <taxon>Petrolisthes</taxon>
    </lineage>
</organism>
<dbReference type="AlphaFoldDB" id="A0AAE1F8D1"/>
<evidence type="ECO:0000256" key="1">
    <source>
        <dbReference type="ARBA" id="ARBA00007176"/>
    </source>
</evidence>
<dbReference type="InterPro" id="IPR018794">
    <property type="entry name" value="UPF0538"/>
</dbReference>
<evidence type="ECO:0000313" key="3">
    <source>
        <dbReference type="Proteomes" id="UP001286313"/>
    </source>
</evidence>
<gene>
    <name evidence="2" type="ORF">Pcinc_025520</name>
</gene>
<dbReference type="EMBL" id="JAWQEG010002875">
    <property type="protein sequence ID" value="KAK3869157.1"/>
    <property type="molecule type" value="Genomic_DNA"/>
</dbReference>
<comment type="similarity">
    <text evidence="1">Belongs to the UPF0538 family.</text>
</comment>
<reference evidence="2" key="1">
    <citation type="submission" date="2023-10" db="EMBL/GenBank/DDBJ databases">
        <title>Genome assemblies of two species of porcelain crab, Petrolisthes cinctipes and Petrolisthes manimaculis (Anomura: Porcellanidae).</title>
        <authorList>
            <person name="Angst P."/>
        </authorList>
    </citation>
    <scope>NUCLEOTIDE SEQUENCE</scope>
    <source>
        <strain evidence="2">PB745_01</strain>
        <tissue evidence="2">Gill</tissue>
    </source>
</reference>
<evidence type="ECO:0000313" key="2">
    <source>
        <dbReference type="EMBL" id="KAK3869157.1"/>
    </source>
</evidence>
<sequence length="128" mass="15068">MTEAGGSVTVTVRLIRSFEHRNIRNLVLRDVDVEISTQNFMELIRERIKQTSSLPPPFINFGFDTLKIETQAHGFKTNDPVINRDNDETLILKPEQRLKDCGVKHETEISFFRMEDYLRYKENPELVW</sequence>
<protein>
    <submittedName>
        <fullName evidence="2">Uncharacterized protein</fullName>
    </submittedName>
</protein>
<name>A0AAE1F8D1_PETCI</name>
<dbReference type="Pfam" id="PF10209">
    <property type="entry name" value="DUF2340"/>
    <property type="match status" value="1"/>
</dbReference>
<dbReference type="PANTHER" id="PTHR18444:SF9">
    <property type="entry name" value="UPF0538 PROTEIN C2ORF76"/>
    <property type="match status" value="1"/>
</dbReference>
<accession>A0AAE1F8D1</accession>